<protein>
    <recommendedName>
        <fullName evidence="2">NADP-dependent oxidoreductase domain-containing protein</fullName>
    </recommendedName>
</protein>
<dbReference type="GO" id="GO:0005829">
    <property type="term" value="C:cytosol"/>
    <property type="evidence" value="ECO:0007669"/>
    <property type="project" value="TreeGrafter"/>
</dbReference>
<organism evidence="3">
    <name type="scientific">marine metagenome</name>
    <dbReference type="NCBI Taxonomy" id="408172"/>
    <lineage>
        <taxon>unclassified sequences</taxon>
        <taxon>metagenomes</taxon>
        <taxon>ecological metagenomes</taxon>
    </lineage>
</organism>
<dbReference type="Gene3D" id="3.20.20.100">
    <property type="entry name" value="NADP-dependent oxidoreductase domain"/>
    <property type="match status" value="1"/>
</dbReference>
<evidence type="ECO:0000259" key="2">
    <source>
        <dbReference type="Pfam" id="PF00248"/>
    </source>
</evidence>
<dbReference type="EMBL" id="UINC01001261">
    <property type="protein sequence ID" value="SUZ75929.1"/>
    <property type="molecule type" value="Genomic_DNA"/>
</dbReference>
<dbReference type="AlphaFoldDB" id="A0A381QBZ8"/>
<name>A0A381QBZ8_9ZZZZ</name>
<dbReference type="PANTHER" id="PTHR43364">
    <property type="entry name" value="NADH-SPECIFIC METHYLGLYOXAL REDUCTASE-RELATED"/>
    <property type="match status" value="1"/>
</dbReference>
<dbReference type="InterPro" id="IPR023210">
    <property type="entry name" value="NADP_OxRdtase_dom"/>
</dbReference>
<dbReference type="Pfam" id="PF00248">
    <property type="entry name" value="Aldo_ket_red"/>
    <property type="match status" value="1"/>
</dbReference>
<feature type="domain" description="NADP-dependent oxidoreductase" evidence="2">
    <location>
        <begin position="17"/>
        <end position="331"/>
    </location>
</feature>
<dbReference type="SUPFAM" id="SSF51430">
    <property type="entry name" value="NAD(P)-linked oxidoreductase"/>
    <property type="match status" value="1"/>
</dbReference>
<evidence type="ECO:0000313" key="3">
    <source>
        <dbReference type="EMBL" id="SUZ75929.1"/>
    </source>
</evidence>
<gene>
    <name evidence="3" type="ORF">METZ01_LOCUS28783</name>
</gene>
<proteinExistence type="predicted"/>
<sequence length="343" mass="37690">MLATTTLGRKTGLRVPRLCLGTMNFGEPGRGHQGDWTLGIDDARPIFQAAIEAGLFYFDTADIYGVGACEEVVGQLLRELLPREEYVINTKIGMPMGRGANQGGLSRKHVIEGIDSSLRRLGLDYVDQLIIHRHPHGIRGAASTPIEETLEALNDVVKAGKALHIGASSMFAWQFAELQLTARINGWTEFISMQNHYNLIYREEEREMNPYCLSTGVALQPWSPLARGILAGAYRGSLDGGTTARSTGQDRTRTESLYRGEMDFEIADRVIALADDRGCRPAQIAVAWLLAKPGITAPVVGVSRVEQLQQLVEACSIELSSQELDHLEELYRPVENLLSIGTS</sequence>
<accession>A0A381QBZ8</accession>
<dbReference type="GO" id="GO:0016491">
    <property type="term" value="F:oxidoreductase activity"/>
    <property type="evidence" value="ECO:0007669"/>
    <property type="project" value="UniProtKB-KW"/>
</dbReference>
<dbReference type="InterPro" id="IPR050523">
    <property type="entry name" value="AKR_Detox_Biosynth"/>
</dbReference>
<keyword evidence="1" id="KW-0560">Oxidoreductase</keyword>
<dbReference type="CDD" id="cd19079">
    <property type="entry name" value="AKR_EcYajO-like"/>
    <property type="match status" value="1"/>
</dbReference>
<dbReference type="PANTHER" id="PTHR43364:SF4">
    <property type="entry name" value="NAD(P)-LINKED OXIDOREDUCTASE SUPERFAMILY PROTEIN"/>
    <property type="match status" value="1"/>
</dbReference>
<reference evidence="3" key="1">
    <citation type="submission" date="2018-05" db="EMBL/GenBank/DDBJ databases">
        <authorList>
            <person name="Lanie J.A."/>
            <person name="Ng W.-L."/>
            <person name="Kazmierczak K.M."/>
            <person name="Andrzejewski T.M."/>
            <person name="Davidsen T.M."/>
            <person name="Wayne K.J."/>
            <person name="Tettelin H."/>
            <person name="Glass J.I."/>
            <person name="Rusch D."/>
            <person name="Podicherti R."/>
            <person name="Tsui H.-C.T."/>
            <person name="Winkler M.E."/>
        </authorList>
    </citation>
    <scope>NUCLEOTIDE SEQUENCE</scope>
</reference>
<dbReference type="FunFam" id="3.20.20.100:FF:000004">
    <property type="entry name" value="Oxidoreductase, aldo/keto reductase"/>
    <property type="match status" value="1"/>
</dbReference>
<dbReference type="InterPro" id="IPR036812">
    <property type="entry name" value="NAD(P)_OxRdtase_dom_sf"/>
</dbReference>
<evidence type="ECO:0000256" key="1">
    <source>
        <dbReference type="ARBA" id="ARBA00023002"/>
    </source>
</evidence>